<dbReference type="InterPro" id="IPR007221">
    <property type="entry name" value="MreC"/>
</dbReference>
<evidence type="ECO:0000256" key="5">
    <source>
        <dbReference type="PIRNR" id="PIRNR038471"/>
    </source>
</evidence>
<evidence type="ECO:0000313" key="7">
    <source>
        <dbReference type="EMBL" id="MFD2551946.1"/>
    </source>
</evidence>
<dbReference type="InterPro" id="IPR042175">
    <property type="entry name" value="Cell/Rod_MreC_2"/>
</dbReference>
<evidence type="ECO:0000256" key="3">
    <source>
        <dbReference type="ARBA" id="ARBA00022960"/>
    </source>
</evidence>
<dbReference type="Gene3D" id="2.40.10.350">
    <property type="entry name" value="Rod shape-determining protein MreC, domain 2"/>
    <property type="match status" value="1"/>
</dbReference>
<protein>
    <recommendedName>
        <fullName evidence="2 5">Cell shape-determining protein MreC</fullName>
    </recommendedName>
    <alternativeName>
        <fullName evidence="4 5">Cell shape protein MreC</fullName>
    </alternativeName>
</protein>
<dbReference type="PIRSF" id="PIRSF038471">
    <property type="entry name" value="MreC"/>
    <property type="match status" value="1"/>
</dbReference>
<dbReference type="InterPro" id="IPR055342">
    <property type="entry name" value="MreC_beta-barrel_core"/>
</dbReference>
<dbReference type="InterPro" id="IPR042177">
    <property type="entry name" value="Cell/Rod_1"/>
</dbReference>
<reference evidence="8" key="1">
    <citation type="journal article" date="2019" name="Int. J. Syst. Evol. Microbiol.">
        <title>The Global Catalogue of Microorganisms (GCM) 10K type strain sequencing project: providing services to taxonomists for standard genome sequencing and annotation.</title>
        <authorList>
            <consortium name="The Broad Institute Genomics Platform"/>
            <consortium name="The Broad Institute Genome Sequencing Center for Infectious Disease"/>
            <person name="Wu L."/>
            <person name="Ma J."/>
        </authorList>
    </citation>
    <scope>NUCLEOTIDE SEQUENCE [LARGE SCALE GENOMIC DNA]</scope>
    <source>
        <strain evidence="8">KCTC 42587</strain>
    </source>
</reference>
<dbReference type="PANTHER" id="PTHR34138:SF1">
    <property type="entry name" value="CELL SHAPE-DETERMINING PROTEIN MREC"/>
    <property type="match status" value="1"/>
</dbReference>
<accession>A0ABW5KWP7</accession>
<keyword evidence="8" id="KW-1185">Reference proteome</keyword>
<keyword evidence="3 5" id="KW-0133">Cell shape</keyword>
<evidence type="ECO:0000256" key="4">
    <source>
        <dbReference type="ARBA" id="ARBA00032089"/>
    </source>
</evidence>
<gene>
    <name evidence="7" type="primary">mreC</name>
    <name evidence="7" type="ORF">ACFSQP_08970</name>
</gene>
<comment type="caution">
    <text evidence="7">The sequence shown here is derived from an EMBL/GenBank/DDBJ whole genome shotgun (WGS) entry which is preliminary data.</text>
</comment>
<evidence type="ECO:0000259" key="6">
    <source>
        <dbReference type="Pfam" id="PF04085"/>
    </source>
</evidence>
<evidence type="ECO:0000256" key="2">
    <source>
        <dbReference type="ARBA" id="ARBA00013855"/>
    </source>
</evidence>
<sequence>MQQIIKFFLRNKTFLLYLFLLFLAISFTIQSHAYHKSKFINSANGLTGSVYSASNELAVYFNLKSQNKLLQEENAQLYNSAYMHQIGAKNTFTTDSLQRGIRYKFLPAQVLKNSYSATNNVLLINKGKRDSIKQDYGVITPKGILGIVDQTSNKFATVLSILNSTVKISAQLKNSNHFGSLMWNTKSPAIVQLTEISKIAPIKKGDSIITSGRSLIFPKGIPIGTVQDFKLDAAENFYTVDVKLFNDMTDIEYVYVIENMDKREINTLLNQTNEQ</sequence>
<evidence type="ECO:0000313" key="8">
    <source>
        <dbReference type="Proteomes" id="UP001597472"/>
    </source>
</evidence>
<dbReference type="Proteomes" id="UP001597472">
    <property type="component" value="Unassembled WGS sequence"/>
</dbReference>
<comment type="similarity">
    <text evidence="1 5">Belongs to the MreC family.</text>
</comment>
<dbReference type="EMBL" id="JBHULS010000003">
    <property type="protein sequence ID" value="MFD2551946.1"/>
    <property type="molecule type" value="Genomic_DNA"/>
</dbReference>
<dbReference type="PANTHER" id="PTHR34138">
    <property type="entry name" value="CELL SHAPE-DETERMINING PROTEIN MREC"/>
    <property type="match status" value="1"/>
</dbReference>
<feature type="domain" description="Rod shape-determining protein MreC beta-barrel core" evidence="6">
    <location>
        <begin position="110"/>
        <end position="258"/>
    </location>
</feature>
<evidence type="ECO:0000256" key="1">
    <source>
        <dbReference type="ARBA" id="ARBA00009369"/>
    </source>
</evidence>
<dbReference type="Pfam" id="PF04085">
    <property type="entry name" value="MreC"/>
    <property type="match status" value="1"/>
</dbReference>
<dbReference type="NCBIfam" id="NF010532">
    <property type="entry name" value="PRK13922.9-3"/>
    <property type="match status" value="1"/>
</dbReference>
<comment type="function">
    <text evidence="5">Involved in formation and maintenance of cell shape.</text>
</comment>
<proteinExistence type="inferred from homology"/>
<dbReference type="RefSeq" id="WP_376893597.1">
    <property type="nucleotide sequence ID" value="NZ_JBHULS010000003.1"/>
</dbReference>
<name>A0ABW5KWP7_9FLAO</name>
<dbReference type="Gene3D" id="2.40.10.340">
    <property type="entry name" value="Rod shape-determining protein MreC, domain 1"/>
    <property type="match status" value="1"/>
</dbReference>
<organism evidence="7 8">
    <name type="scientific">Bizionia sediminis</name>
    <dbReference type="NCBI Taxonomy" id="1737064"/>
    <lineage>
        <taxon>Bacteria</taxon>
        <taxon>Pseudomonadati</taxon>
        <taxon>Bacteroidota</taxon>
        <taxon>Flavobacteriia</taxon>
        <taxon>Flavobacteriales</taxon>
        <taxon>Flavobacteriaceae</taxon>
        <taxon>Bizionia</taxon>
    </lineage>
</organism>